<dbReference type="SMART" id="SM00397">
    <property type="entry name" value="t_SNARE"/>
    <property type="match status" value="1"/>
</dbReference>
<evidence type="ECO:0000256" key="5">
    <source>
        <dbReference type="ARBA" id="ARBA00022927"/>
    </source>
</evidence>
<keyword evidence="9" id="KW-0812">Transmembrane</keyword>
<dbReference type="AlphaFoldDB" id="A0A8H3WHP2"/>
<feature type="compositionally biased region" description="Basic and acidic residues" evidence="8">
    <location>
        <begin position="420"/>
        <end position="433"/>
    </location>
</feature>
<feature type="compositionally biased region" description="Low complexity" evidence="8">
    <location>
        <begin position="87"/>
        <end position="101"/>
    </location>
</feature>
<evidence type="ECO:0000256" key="7">
    <source>
        <dbReference type="ARBA" id="ARBA00023136"/>
    </source>
</evidence>
<comment type="subcellular location">
    <subcellularLocation>
        <location evidence="1">Endomembrane system</location>
    </subcellularLocation>
</comment>
<reference evidence="11 12" key="1">
    <citation type="submission" date="2019-12" db="EMBL/GenBank/DDBJ databases">
        <title>A genome sequence resource for the geographically widespread anthracnose pathogen Colletotrichum asianum.</title>
        <authorList>
            <person name="Meng Y."/>
        </authorList>
    </citation>
    <scope>NUCLEOTIDE SEQUENCE [LARGE SCALE GENOMIC DNA]</scope>
    <source>
        <strain evidence="11 12">ICMP 18580</strain>
    </source>
</reference>
<evidence type="ECO:0000256" key="2">
    <source>
        <dbReference type="ARBA" id="ARBA00022448"/>
    </source>
</evidence>
<organism evidence="11 12">
    <name type="scientific">Colletotrichum asianum</name>
    <dbReference type="NCBI Taxonomy" id="702518"/>
    <lineage>
        <taxon>Eukaryota</taxon>
        <taxon>Fungi</taxon>
        <taxon>Dikarya</taxon>
        <taxon>Ascomycota</taxon>
        <taxon>Pezizomycotina</taxon>
        <taxon>Sordariomycetes</taxon>
        <taxon>Hypocreomycetidae</taxon>
        <taxon>Glomerellales</taxon>
        <taxon>Glomerellaceae</taxon>
        <taxon>Colletotrichum</taxon>
        <taxon>Colletotrichum gloeosporioides species complex</taxon>
    </lineage>
</organism>
<dbReference type="InterPro" id="IPR033010">
    <property type="entry name" value="Cdc20/Fizzy"/>
</dbReference>
<sequence length="911" mass="99761">MSRCPKVRGKSRLPGSSSRDSGYLSGDSPEDYSWDIENETPPRSGRLLDRTNYHLSVDGSAAGDRGSEDDKSTHVSLSTIRRPKLGSVSPNHPSSSSVTPSKRPRVCNSSSPRSVGSLHSPDRFVPRRDPVTPSSEKIRVTKDLDSFSPTERLLRHQSATSDPFQRPQQRVVALASNFRSISNSIYPIPTVLSVIPQSQNQRPDGYGTAWTVGGPAPPPGTAVDDGRGHYLESGTNARLFTTNFATSRIKRREDYERNQGIVADALQINQVERLLDFEHPVPSLSRTLTQKSQQAQLESRTHWTGTRWRPTVTMRPSKNPNGSGGLVPTEDLIVGNEQGQICYYVVEWPHTWEVGRDSWGGTATLVATIAVHTQQICGLVWAPSGREFVSGSNDNMACYFEIEKMLKTRKRSSSTSFNETVRRGRRSEVRSRSPEIAGNSSEGQFSWLPKSLESFLYGTSASEATAEPDVRGNGVKAIAFCPWQETLIATGGGSSDKCIHFWHTGTGTALATIAVSAQVTSLIWSTTRPEIVATFGYATPDHPYRIAVFSWPSCEQIGAVALDNGARVLYAIPYPGAPADAKKGSRSVKEGSIVMATSDENVKFHDVWKDRKNAPMGGVGTIYRGYRHTTATMSSLNQLYLLADHIKLSLLERQRAQSLNLDADTQDGHISRSLDQFRDGLEFLDSEVQRLQGAGDESAAQNITDSLPALQKQFSDLTSQFHGFSNPSTSSTTTSPNDPSLSPDFAAAQSTKPLKGSLRGLPAGGSANKTVRFTDSPAAAEDPNAAALFGEGRYRDDPTDSAGYRDQAEGMDNQQIHEYHSQIMRDQDDHLDRLGESIGRQRELSMQIGDELDSHVAMLDEVDGVVDRHQGRLDRARRQLGKVARDAGESKQMIAIIVLIIILVLLIAILK</sequence>
<keyword evidence="9" id="KW-1133">Transmembrane helix</keyword>
<keyword evidence="12" id="KW-1185">Reference proteome</keyword>
<keyword evidence="5" id="KW-0653">Protein transport</keyword>
<keyword evidence="7 9" id="KW-0472">Membrane</keyword>
<gene>
    <name evidence="11" type="ORF">GQ607_004678</name>
</gene>
<dbReference type="Gene3D" id="2.130.10.10">
    <property type="entry name" value="YVTN repeat-like/Quinoprotein amine dehydrogenase"/>
    <property type="match status" value="2"/>
</dbReference>
<dbReference type="GO" id="GO:0015031">
    <property type="term" value="P:protein transport"/>
    <property type="evidence" value="ECO:0007669"/>
    <property type="project" value="UniProtKB-KW"/>
</dbReference>
<evidence type="ECO:0000313" key="12">
    <source>
        <dbReference type="Proteomes" id="UP000434172"/>
    </source>
</evidence>
<dbReference type="InterPro" id="IPR000727">
    <property type="entry name" value="T_SNARE_dom"/>
</dbReference>
<evidence type="ECO:0000256" key="1">
    <source>
        <dbReference type="ARBA" id="ARBA00004308"/>
    </source>
</evidence>
<dbReference type="InterPro" id="IPR036322">
    <property type="entry name" value="WD40_repeat_dom_sf"/>
</dbReference>
<evidence type="ECO:0000256" key="4">
    <source>
        <dbReference type="ARBA" id="ARBA00022737"/>
    </source>
</evidence>
<dbReference type="InterPro" id="IPR001680">
    <property type="entry name" value="WD40_rpt"/>
</dbReference>
<feature type="compositionally biased region" description="Basic and acidic residues" evidence="8">
    <location>
        <begin position="120"/>
        <end position="139"/>
    </location>
</feature>
<feature type="transmembrane region" description="Helical" evidence="9">
    <location>
        <begin position="893"/>
        <end position="910"/>
    </location>
</feature>
<feature type="region of interest" description="Disordered" evidence="8">
    <location>
        <begin position="411"/>
        <end position="443"/>
    </location>
</feature>
<proteinExistence type="predicted"/>
<dbReference type="GO" id="GO:0031145">
    <property type="term" value="P:anaphase-promoting complex-dependent catabolic process"/>
    <property type="evidence" value="ECO:0007669"/>
    <property type="project" value="TreeGrafter"/>
</dbReference>
<dbReference type="GO" id="GO:0005768">
    <property type="term" value="C:endosome"/>
    <property type="evidence" value="ECO:0007669"/>
    <property type="project" value="UniProtKB-ARBA"/>
</dbReference>
<dbReference type="InterPro" id="IPR015943">
    <property type="entry name" value="WD40/YVTN_repeat-like_dom_sf"/>
</dbReference>
<evidence type="ECO:0000256" key="9">
    <source>
        <dbReference type="SAM" id="Phobius"/>
    </source>
</evidence>
<dbReference type="GO" id="GO:0010997">
    <property type="term" value="F:anaphase-promoting complex binding"/>
    <property type="evidence" value="ECO:0007669"/>
    <property type="project" value="InterPro"/>
</dbReference>
<dbReference type="SMART" id="SM00320">
    <property type="entry name" value="WD40"/>
    <property type="match status" value="2"/>
</dbReference>
<dbReference type="GO" id="GO:0005680">
    <property type="term" value="C:anaphase-promoting complex"/>
    <property type="evidence" value="ECO:0007669"/>
    <property type="project" value="TreeGrafter"/>
</dbReference>
<dbReference type="OrthoDB" id="10263272at2759"/>
<comment type="caution">
    <text evidence="11">The sequence shown here is derived from an EMBL/GenBank/DDBJ whole genome shotgun (WGS) entry which is preliminary data.</text>
</comment>
<evidence type="ECO:0000256" key="8">
    <source>
        <dbReference type="SAM" id="MobiDB-lite"/>
    </source>
</evidence>
<dbReference type="GO" id="GO:0061025">
    <property type="term" value="P:membrane fusion"/>
    <property type="evidence" value="ECO:0007669"/>
    <property type="project" value="UniProtKB-ARBA"/>
</dbReference>
<feature type="region of interest" description="Disordered" evidence="8">
    <location>
        <begin position="719"/>
        <end position="779"/>
    </location>
</feature>
<keyword evidence="6" id="KW-0175">Coiled coil</keyword>
<dbReference type="Pfam" id="PF05739">
    <property type="entry name" value="SNARE"/>
    <property type="match status" value="1"/>
</dbReference>
<dbReference type="GO" id="GO:1990757">
    <property type="term" value="F:ubiquitin ligase activator activity"/>
    <property type="evidence" value="ECO:0007669"/>
    <property type="project" value="TreeGrafter"/>
</dbReference>
<dbReference type="SUPFAM" id="SSF58038">
    <property type="entry name" value="SNARE fusion complex"/>
    <property type="match status" value="1"/>
</dbReference>
<dbReference type="Pfam" id="PF00400">
    <property type="entry name" value="WD40"/>
    <property type="match status" value="1"/>
</dbReference>
<keyword evidence="4" id="KW-0677">Repeat</keyword>
<evidence type="ECO:0000256" key="3">
    <source>
        <dbReference type="ARBA" id="ARBA00022574"/>
    </source>
</evidence>
<dbReference type="Proteomes" id="UP000434172">
    <property type="component" value="Unassembled WGS sequence"/>
</dbReference>
<feature type="domain" description="T-SNARE coiled-coil homology" evidence="10">
    <location>
        <begin position="821"/>
        <end position="883"/>
    </location>
</feature>
<dbReference type="PANTHER" id="PTHR19918">
    <property type="entry name" value="CELL DIVISION CYCLE 20 CDC20 FIZZY -RELATED"/>
    <property type="match status" value="1"/>
</dbReference>
<dbReference type="GO" id="GO:0006896">
    <property type="term" value="P:Golgi to vacuole transport"/>
    <property type="evidence" value="ECO:0007669"/>
    <property type="project" value="UniProtKB-ARBA"/>
</dbReference>
<feature type="region of interest" description="Disordered" evidence="8">
    <location>
        <begin position="1"/>
        <end position="139"/>
    </location>
</feature>
<dbReference type="SUPFAM" id="SSF50978">
    <property type="entry name" value="WD40 repeat-like"/>
    <property type="match status" value="1"/>
</dbReference>
<feature type="region of interest" description="Disordered" evidence="8">
    <location>
        <begin position="785"/>
        <end position="804"/>
    </location>
</feature>
<keyword evidence="2" id="KW-0813">Transport</keyword>
<dbReference type="CDD" id="cd15859">
    <property type="entry name" value="SNARE_SYN8"/>
    <property type="match status" value="1"/>
</dbReference>
<protein>
    <submittedName>
        <fullName evidence="11">Meiosis-specific apc c activator protein ama1</fullName>
    </submittedName>
</protein>
<evidence type="ECO:0000256" key="6">
    <source>
        <dbReference type="ARBA" id="ARBA00023054"/>
    </source>
</evidence>
<dbReference type="PANTHER" id="PTHR19918:SF5">
    <property type="entry name" value="MEIOSIS-SPECIFIC APC_C ACTIVATOR PROTEIN AMA1"/>
    <property type="match status" value="1"/>
</dbReference>
<keyword evidence="3" id="KW-0853">WD repeat</keyword>
<feature type="compositionally biased region" description="Low complexity" evidence="8">
    <location>
        <begin position="725"/>
        <end position="744"/>
    </location>
</feature>
<dbReference type="GO" id="GO:1905786">
    <property type="term" value="P:positive regulation of anaphase-promoting complex-dependent catabolic process"/>
    <property type="evidence" value="ECO:0007669"/>
    <property type="project" value="TreeGrafter"/>
</dbReference>
<dbReference type="EMBL" id="WOWK01000019">
    <property type="protein sequence ID" value="KAF0328198.1"/>
    <property type="molecule type" value="Genomic_DNA"/>
</dbReference>
<dbReference type="FunFam" id="1.20.5.110:FF:000060">
    <property type="entry name" value="SNARE complex subunit (Syn8)"/>
    <property type="match status" value="1"/>
</dbReference>
<evidence type="ECO:0000259" key="10">
    <source>
        <dbReference type="PROSITE" id="PS50192"/>
    </source>
</evidence>
<feature type="compositionally biased region" description="Acidic residues" evidence="8">
    <location>
        <begin position="28"/>
        <end position="38"/>
    </location>
</feature>
<dbReference type="Gene3D" id="1.20.5.110">
    <property type="match status" value="1"/>
</dbReference>
<name>A0A8H3WHP2_9PEZI</name>
<evidence type="ECO:0000313" key="11">
    <source>
        <dbReference type="EMBL" id="KAF0328198.1"/>
    </source>
</evidence>
<dbReference type="PROSITE" id="PS50192">
    <property type="entry name" value="T_SNARE"/>
    <property type="match status" value="1"/>
</dbReference>
<feature type="compositionally biased region" description="Basic residues" evidence="8">
    <location>
        <begin position="1"/>
        <end position="11"/>
    </location>
</feature>
<accession>A0A8H3WHP2</accession>